<dbReference type="Pfam" id="PF00455">
    <property type="entry name" value="DeoRC"/>
    <property type="match status" value="1"/>
</dbReference>
<proteinExistence type="predicted"/>
<dbReference type="InterPro" id="IPR014036">
    <property type="entry name" value="DeoR-like_C"/>
</dbReference>
<dbReference type="AlphaFoldDB" id="A0A859FAF1"/>
<dbReference type="PROSITE" id="PS51000">
    <property type="entry name" value="HTH_DEOR_2"/>
    <property type="match status" value="1"/>
</dbReference>
<dbReference type="Proteomes" id="UP000318138">
    <property type="component" value="Chromosome"/>
</dbReference>
<sequence length="257" mass="28375">MLSIERYEKIMNELDKNGTVRVSFLSKALHVTNKTIRIDLEHLEEKGLLQRIHGGAILPKSENQLLPIKDRQEDLTDVKHAIALEAIKEIQDGDTILIDGGSTTYAFAKALPDIPITVITNDIHIASAILRKSQIQLMVTGGTRIGESAALFGSEAERMLQHIRVNKIFFGTTGLSLEGGLTVFNAIHADWKRKALNCSKKYILLADASKFDKDALIQFSSIEQVGTIITDDQLSEEIATRYKSKGIHLIIASGGKE</sequence>
<dbReference type="Gene3D" id="3.40.50.1360">
    <property type="match status" value="1"/>
</dbReference>
<dbReference type="GO" id="GO:0003700">
    <property type="term" value="F:DNA-binding transcription factor activity"/>
    <property type="evidence" value="ECO:0007669"/>
    <property type="project" value="InterPro"/>
</dbReference>
<keyword evidence="2" id="KW-0804">Transcription</keyword>
<dbReference type="PANTHER" id="PTHR30363">
    <property type="entry name" value="HTH-TYPE TRANSCRIPTIONAL REGULATOR SRLR-RELATED"/>
    <property type="match status" value="1"/>
</dbReference>
<dbReference type="PANTHER" id="PTHR30363:SF44">
    <property type="entry name" value="AGA OPERON TRANSCRIPTIONAL REPRESSOR-RELATED"/>
    <property type="match status" value="1"/>
</dbReference>
<dbReference type="EMBL" id="CP041372">
    <property type="protein sequence ID" value="QKS69742.1"/>
    <property type="molecule type" value="Genomic_DNA"/>
</dbReference>
<evidence type="ECO:0000313" key="4">
    <source>
        <dbReference type="EMBL" id="QKS69742.1"/>
    </source>
</evidence>
<dbReference type="Pfam" id="PF08220">
    <property type="entry name" value="HTH_DeoR"/>
    <property type="match status" value="1"/>
</dbReference>
<dbReference type="SMART" id="SM01134">
    <property type="entry name" value="DeoRC"/>
    <property type="match status" value="1"/>
</dbReference>
<gene>
    <name evidence="4" type="ORF">FLK61_23390</name>
</gene>
<name>A0A859FAF1_9BACI</name>
<evidence type="ECO:0000256" key="1">
    <source>
        <dbReference type="ARBA" id="ARBA00023015"/>
    </source>
</evidence>
<dbReference type="SUPFAM" id="SSF100950">
    <property type="entry name" value="NagB/RpiA/CoA transferase-like"/>
    <property type="match status" value="1"/>
</dbReference>
<dbReference type="RefSeq" id="WP_176007784.1">
    <property type="nucleotide sequence ID" value="NZ_CP041372.2"/>
</dbReference>
<evidence type="ECO:0000313" key="5">
    <source>
        <dbReference type="Proteomes" id="UP000318138"/>
    </source>
</evidence>
<reference evidence="5" key="1">
    <citation type="submission" date="2019-07" db="EMBL/GenBank/DDBJ databases">
        <title>Bacillus alkalisoli sp. nov. isolated from saline soil.</title>
        <authorList>
            <person name="Sun J.-Q."/>
            <person name="Xu L."/>
        </authorList>
    </citation>
    <scope>NUCLEOTIDE SEQUENCE [LARGE SCALE GENOMIC DNA]</scope>
    <source>
        <strain evidence="5">M4U3P1</strain>
    </source>
</reference>
<keyword evidence="5" id="KW-1185">Reference proteome</keyword>
<evidence type="ECO:0000259" key="3">
    <source>
        <dbReference type="PROSITE" id="PS51000"/>
    </source>
</evidence>
<dbReference type="InterPro" id="IPR036388">
    <property type="entry name" value="WH-like_DNA-bd_sf"/>
</dbReference>
<protein>
    <submittedName>
        <fullName evidence="4">DeoR/GlpR transcriptional regulator</fullName>
    </submittedName>
</protein>
<dbReference type="SMART" id="SM00420">
    <property type="entry name" value="HTH_DEOR"/>
    <property type="match status" value="1"/>
</dbReference>
<dbReference type="InterPro" id="IPR036390">
    <property type="entry name" value="WH_DNA-bd_sf"/>
</dbReference>
<dbReference type="InterPro" id="IPR037171">
    <property type="entry name" value="NagB/RpiA_transferase-like"/>
</dbReference>
<dbReference type="InterPro" id="IPR050313">
    <property type="entry name" value="Carb_Metab_HTH_regulators"/>
</dbReference>
<feature type="domain" description="HTH deoR-type" evidence="3">
    <location>
        <begin position="3"/>
        <end position="58"/>
    </location>
</feature>
<keyword evidence="1" id="KW-0805">Transcription regulation</keyword>
<organism evidence="4 5">
    <name type="scientific">Paenalkalicoccus suaedae</name>
    <dbReference type="NCBI Taxonomy" id="2592382"/>
    <lineage>
        <taxon>Bacteria</taxon>
        <taxon>Bacillati</taxon>
        <taxon>Bacillota</taxon>
        <taxon>Bacilli</taxon>
        <taxon>Bacillales</taxon>
        <taxon>Bacillaceae</taxon>
        <taxon>Paenalkalicoccus</taxon>
    </lineage>
</organism>
<dbReference type="SUPFAM" id="SSF46785">
    <property type="entry name" value="Winged helix' DNA-binding domain"/>
    <property type="match status" value="1"/>
</dbReference>
<dbReference type="InterPro" id="IPR001034">
    <property type="entry name" value="DeoR_HTH"/>
</dbReference>
<evidence type="ECO:0000256" key="2">
    <source>
        <dbReference type="ARBA" id="ARBA00023163"/>
    </source>
</evidence>
<dbReference type="KEGG" id="psua:FLK61_23390"/>
<dbReference type="Gene3D" id="1.10.10.10">
    <property type="entry name" value="Winged helix-like DNA-binding domain superfamily/Winged helix DNA-binding domain"/>
    <property type="match status" value="1"/>
</dbReference>
<accession>A0A859FAF1</accession>